<organism evidence="11 12">
    <name type="scientific">Nocardia ignorata</name>
    <dbReference type="NCBI Taxonomy" id="145285"/>
    <lineage>
        <taxon>Bacteria</taxon>
        <taxon>Bacillati</taxon>
        <taxon>Actinomycetota</taxon>
        <taxon>Actinomycetes</taxon>
        <taxon>Mycobacteriales</taxon>
        <taxon>Nocardiaceae</taxon>
        <taxon>Nocardia</taxon>
    </lineage>
</organism>
<name>A0A4R6PKS9_NOCIG</name>
<dbReference type="EC" id="3.4.23.36" evidence="9"/>
<dbReference type="GO" id="GO:0005886">
    <property type="term" value="C:plasma membrane"/>
    <property type="evidence" value="ECO:0007669"/>
    <property type="project" value="UniProtKB-SubCell"/>
</dbReference>
<evidence type="ECO:0000313" key="11">
    <source>
        <dbReference type="EMBL" id="TDP38565.1"/>
    </source>
</evidence>
<dbReference type="RefSeq" id="WP_067486365.1">
    <property type="nucleotide sequence ID" value="NZ_JBHXPO010000006.1"/>
</dbReference>
<evidence type="ECO:0000313" key="12">
    <source>
        <dbReference type="Proteomes" id="UP000295087"/>
    </source>
</evidence>
<proteinExistence type="inferred from homology"/>
<comment type="caution">
    <text evidence="9">Lacks conserved residue(s) required for the propagation of feature annotation.</text>
</comment>
<keyword evidence="8 9" id="KW-0472">Membrane</keyword>
<feature type="transmembrane region" description="Helical" evidence="9">
    <location>
        <begin position="73"/>
        <end position="94"/>
    </location>
</feature>
<feature type="active site" evidence="9">
    <location>
        <position position="141"/>
    </location>
</feature>
<comment type="subcellular location">
    <subcellularLocation>
        <location evidence="9">Cell membrane</location>
        <topology evidence="9">Multi-pass membrane protein</topology>
    </subcellularLocation>
</comment>
<evidence type="ECO:0000256" key="8">
    <source>
        <dbReference type="ARBA" id="ARBA00023136"/>
    </source>
</evidence>
<accession>A0A4R6PKS9</accession>
<protein>
    <recommendedName>
        <fullName evidence="9">Lipoprotein signal peptidase</fullName>
        <ecNumber evidence="9">3.4.23.36</ecNumber>
    </recommendedName>
    <alternativeName>
        <fullName evidence="9">Prolipoprotein signal peptidase</fullName>
    </alternativeName>
    <alternativeName>
        <fullName evidence="9">Signal peptidase II</fullName>
        <shortName evidence="9">SPase II</shortName>
    </alternativeName>
</protein>
<dbReference type="PANTHER" id="PTHR33695:SF1">
    <property type="entry name" value="LIPOPROTEIN SIGNAL PEPTIDASE"/>
    <property type="match status" value="1"/>
</dbReference>
<dbReference type="PRINTS" id="PR00781">
    <property type="entry name" value="LIPOSIGPTASE"/>
</dbReference>
<reference evidence="11 12" key="1">
    <citation type="submission" date="2019-03" db="EMBL/GenBank/DDBJ databases">
        <title>Genomic Encyclopedia of Type Strains, Phase IV (KMG-IV): sequencing the most valuable type-strain genomes for metagenomic binning, comparative biology and taxonomic classification.</title>
        <authorList>
            <person name="Goeker M."/>
        </authorList>
    </citation>
    <scope>NUCLEOTIDE SEQUENCE [LARGE SCALE GENOMIC DNA]</scope>
    <source>
        <strain evidence="11 12">DSM 44496</strain>
    </source>
</reference>
<gene>
    <name evidence="9" type="primary">lspA</name>
    <name evidence="11" type="ORF">DFR75_103222</name>
</gene>
<keyword evidence="5 9" id="KW-0064">Aspartyl protease</keyword>
<comment type="function">
    <text evidence="9">This protein specifically catalyzes the removal of signal peptides from prolipoproteins.</text>
</comment>
<evidence type="ECO:0000256" key="10">
    <source>
        <dbReference type="RuleBase" id="RU004181"/>
    </source>
</evidence>
<dbReference type="EMBL" id="SNXK01000003">
    <property type="protein sequence ID" value="TDP38565.1"/>
    <property type="molecule type" value="Genomic_DNA"/>
</dbReference>
<comment type="caution">
    <text evidence="11">The sequence shown here is derived from an EMBL/GenBank/DDBJ whole genome shotgun (WGS) entry which is preliminary data.</text>
</comment>
<evidence type="ECO:0000256" key="4">
    <source>
        <dbReference type="ARBA" id="ARBA00022692"/>
    </source>
</evidence>
<keyword evidence="6 9" id="KW-0378">Hydrolase</keyword>
<dbReference type="GO" id="GO:0004190">
    <property type="term" value="F:aspartic-type endopeptidase activity"/>
    <property type="evidence" value="ECO:0007669"/>
    <property type="project" value="UniProtKB-UniRule"/>
</dbReference>
<feature type="transmembrane region" description="Helical" evidence="9">
    <location>
        <begin position="137"/>
        <end position="157"/>
    </location>
</feature>
<sequence length="176" mass="18346">MTATATSAPAVSRWGRRLRWVAAAAVLAGLDLALKAWAQSALDGSPIEAGPVDLRLAFNPGAAFSIAADAPSWVMLSITTVITTAVAVVGWVLAPRANLLTRVALAAILGGAAANVIDRVPDGLVTDYLHTGWWPTFNLADTFIVLGAIALVATTLIGNSDEREQLSPGHHTDDRD</sequence>
<keyword evidence="3 9" id="KW-0645">Protease</keyword>
<dbReference type="UniPathway" id="UPA00665"/>
<evidence type="ECO:0000256" key="3">
    <source>
        <dbReference type="ARBA" id="ARBA00022670"/>
    </source>
</evidence>
<keyword evidence="7 9" id="KW-1133">Transmembrane helix</keyword>
<keyword evidence="4 9" id="KW-0812">Transmembrane</keyword>
<evidence type="ECO:0000256" key="6">
    <source>
        <dbReference type="ARBA" id="ARBA00022801"/>
    </source>
</evidence>
<evidence type="ECO:0000256" key="2">
    <source>
        <dbReference type="ARBA" id="ARBA00022475"/>
    </source>
</evidence>
<comment type="similarity">
    <text evidence="1 9 10">Belongs to the peptidase A8 family.</text>
</comment>
<dbReference type="Proteomes" id="UP000295087">
    <property type="component" value="Unassembled WGS sequence"/>
</dbReference>
<dbReference type="GO" id="GO:0006508">
    <property type="term" value="P:proteolysis"/>
    <property type="evidence" value="ECO:0007669"/>
    <property type="project" value="UniProtKB-KW"/>
</dbReference>
<keyword evidence="12" id="KW-1185">Reference proteome</keyword>
<feature type="transmembrane region" description="Helical" evidence="9">
    <location>
        <begin position="99"/>
        <end position="117"/>
    </location>
</feature>
<evidence type="ECO:0000256" key="7">
    <source>
        <dbReference type="ARBA" id="ARBA00022989"/>
    </source>
</evidence>
<dbReference type="Pfam" id="PF01252">
    <property type="entry name" value="Peptidase_A8"/>
    <property type="match status" value="1"/>
</dbReference>
<dbReference type="PANTHER" id="PTHR33695">
    <property type="entry name" value="LIPOPROTEIN SIGNAL PEPTIDASE"/>
    <property type="match status" value="1"/>
</dbReference>
<evidence type="ECO:0000256" key="1">
    <source>
        <dbReference type="ARBA" id="ARBA00006139"/>
    </source>
</evidence>
<evidence type="ECO:0000256" key="5">
    <source>
        <dbReference type="ARBA" id="ARBA00022750"/>
    </source>
</evidence>
<evidence type="ECO:0000256" key="9">
    <source>
        <dbReference type="HAMAP-Rule" id="MF_00161"/>
    </source>
</evidence>
<keyword evidence="2 9" id="KW-1003">Cell membrane</keyword>
<dbReference type="HAMAP" id="MF_00161">
    <property type="entry name" value="LspA"/>
    <property type="match status" value="1"/>
</dbReference>
<comment type="pathway">
    <text evidence="9">Protein modification; lipoprotein biosynthesis (signal peptide cleavage).</text>
</comment>
<feature type="active site" evidence="9">
    <location>
        <position position="127"/>
    </location>
</feature>
<comment type="catalytic activity">
    <reaction evidence="9">
        <text>Release of signal peptides from bacterial membrane prolipoproteins. Hydrolyzes -Xaa-Yaa-Zaa-|-(S,diacylglyceryl)Cys-, in which Xaa is hydrophobic (preferably Leu), and Yaa (Ala or Ser) and Zaa (Gly or Ala) have small, neutral side chains.</text>
        <dbReference type="EC" id="3.4.23.36"/>
    </reaction>
</comment>
<dbReference type="NCBIfam" id="TIGR00077">
    <property type="entry name" value="lspA"/>
    <property type="match status" value="1"/>
</dbReference>
<dbReference type="AlphaFoldDB" id="A0A4R6PKS9"/>
<dbReference type="InterPro" id="IPR001872">
    <property type="entry name" value="Peptidase_A8"/>
</dbReference>